<proteinExistence type="predicted"/>
<keyword evidence="4" id="KW-0040">ANK repeat</keyword>
<evidence type="ECO:0000313" key="8">
    <source>
        <dbReference type="Proteomes" id="UP000053201"/>
    </source>
</evidence>
<sequence>MEEQGPSRLKFKETKRKKKHRKEENTRKKQKKKKQGSLSPQLPPYFTSRGPILYDDGYMPPEQAHKPEFTSLWDDVWDDEPGAAQDYWQANWSNSAYQEPIQETYDDWADRIRASMHEKRYGAAERMARKAEEERARKRKEARAEADREEETRAKAHQQKRNDLDNGKLSGARDKYRSGWTKLKAANTENAFTIKDLPIPSMRKVPISIDSVSRFLFDGCTFTLEQKKRMIKDSLLLWHPDKFARHKRLFKEREWDAVVDAVNQVSQALNAIHGTLQ</sequence>
<dbReference type="InterPro" id="IPR038753">
    <property type="entry name" value="NFKBIL1"/>
</dbReference>
<accession>A0A0L0H5G8</accession>
<dbReference type="RefSeq" id="XP_016604008.1">
    <property type="nucleotide sequence ID" value="XM_016756720.1"/>
</dbReference>
<evidence type="ECO:0000256" key="1">
    <source>
        <dbReference type="ARBA" id="ARBA00004123"/>
    </source>
</evidence>
<reference evidence="7 8" key="1">
    <citation type="submission" date="2009-08" db="EMBL/GenBank/DDBJ databases">
        <title>The Genome Sequence of Spizellomyces punctatus strain DAOM BR117.</title>
        <authorList>
            <consortium name="The Broad Institute Genome Sequencing Platform"/>
            <person name="Russ C."/>
            <person name="Cuomo C."/>
            <person name="Shea T."/>
            <person name="Young S.K."/>
            <person name="Zeng Q."/>
            <person name="Koehrsen M."/>
            <person name="Haas B."/>
            <person name="Borodovsky M."/>
            <person name="Guigo R."/>
            <person name="Alvarado L."/>
            <person name="Berlin A."/>
            <person name="Bochicchio J."/>
            <person name="Borenstein D."/>
            <person name="Chapman S."/>
            <person name="Chen Z."/>
            <person name="Engels R."/>
            <person name="Freedman E."/>
            <person name="Gellesch M."/>
            <person name="Goldberg J."/>
            <person name="Griggs A."/>
            <person name="Gujja S."/>
            <person name="Heiman D."/>
            <person name="Hepburn T."/>
            <person name="Howarth C."/>
            <person name="Jen D."/>
            <person name="Larson L."/>
            <person name="Lewis B."/>
            <person name="Mehta T."/>
            <person name="Park D."/>
            <person name="Pearson M."/>
            <person name="Roberts A."/>
            <person name="Saif S."/>
            <person name="Shenoy N."/>
            <person name="Sisk P."/>
            <person name="Stolte C."/>
            <person name="Sykes S."/>
            <person name="Thomson T."/>
            <person name="Walk T."/>
            <person name="White J."/>
            <person name="Yandava C."/>
            <person name="Burger G."/>
            <person name="Gray M.W."/>
            <person name="Holland P.W.H."/>
            <person name="King N."/>
            <person name="Lang F.B.F."/>
            <person name="Roger A.J."/>
            <person name="Ruiz-Trillo I."/>
            <person name="Lander E."/>
            <person name="Nusbaum C."/>
        </authorList>
    </citation>
    <scope>NUCLEOTIDE SEQUENCE [LARGE SCALE GENOMIC DNA]</scope>
    <source>
        <strain evidence="7 8">DAOM BR117</strain>
    </source>
</reference>
<evidence type="ECO:0000256" key="4">
    <source>
        <dbReference type="ARBA" id="ARBA00023043"/>
    </source>
</evidence>
<dbReference type="Proteomes" id="UP000053201">
    <property type="component" value="Unassembled WGS sequence"/>
</dbReference>
<name>A0A0L0H5G8_SPIPD</name>
<keyword evidence="5" id="KW-0539">Nucleus</keyword>
<dbReference type="InParanoid" id="A0A0L0H5G8"/>
<protein>
    <submittedName>
        <fullName evidence="7">Uncharacterized protein</fullName>
    </submittedName>
</protein>
<keyword evidence="8" id="KW-1185">Reference proteome</keyword>
<feature type="region of interest" description="Disordered" evidence="6">
    <location>
        <begin position="1"/>
        <end position="61"/>
    </location>
</feature>
<feature type="region of interest" description="Disordered" evidence="6">
    <location>
        <begin position="123"/>
        <end position="170"/>
    </location>
</feature>
<dbReference type="GO" id="GO:0043124">
    <property type="term" value="P:negative regulation of canonical NF-kappaB signal transduction"/>
    <property type="evidence" value="ECO:0007669"/>
    <property type="project" value="InterPro"/>
</dbReference>
<dbReference type="OMA" id="ETAWREH"/>
<gene>
    <name evidence="7" type="ORF">SPPG_08573</name>
</gene>
<dbReference type="eggNOG" id="ENOG502S7E6">
    <property type="taxonomic scope" value="Eukaryota"/>
</dbReference>
<dbReference type="GO" id="GO:0005634">
    <property type="term" value="C:nucleus"/>
    <property type="evidence" value="ECO:0007669"/>
    <property type="project" value="UniProtKB-SubCell"/>
</dbReference>
<organism evidence="7 8">
    <name type="scientific">Spizellomyces punctatus (strain DAOM BR117)</name>
    <dbReference type="NCBI Taxonomy" id="645134"/>
    <lineage>
        <taxon>Eukaryota</taxon>
        <taxon>Fungi</taxon>
        <taxon>Fungi incertae sedis</taxon>
        <taxon>Chytridiomycota</taxon>
        <taxon>Chytridiomycota incertae sedis</taxon>
        <taxon>Chytridiomycetes</taxon>
        <taxon>Spizellomycetales</taxon>
        <taxon>Spizellomycetaceae</taxon>
        <taxon>Spizellomyces</taxon>
    </lineage>
</organism>
<evidence type="ECO:0000256" key="5">
    <source>
        <dbReference type="ARBA" id="ARBA00023242"/>
    </source>
</evidence>
<keyword evidence="2" id="KW-0597">Phosphoprotein</keyword>
<evidence type="ECO:0000256" key="3">
    <source>
        <dbReference type="ARBA" id="ARBA00022737"/>
    </source>
</evidence>
<dbReference type="OrthoDB" id="412109at2759"/>
<evidence type="ECO:0000313" key="7">
    <source>
        <dbReference type="EMBL" id="KNC95968.1"/>
    </source>
</evidence>
<dbReference type="PANTHER" id="PTHR15263">
    <property type="entry name" value="I-KAPPA-B-LIKE PROTEIN IKBL"/>
    <property type="match status" value="1"/>
</dbReference>
<dbReference type="EMBL" id="KQ257472">
    <property type="protein sequence ID" value="KNC95968.1"/>
    <property type="molecule type" value="Genomic_DNA"/>
</dbReference>
<evidence type="ECO:0000256" key="2">
    <source>
        <dbReference type="ARBA" id="ARBA00022553"/>
    </source>
</evidence>
<dbReference type="PANTHER" id="PTHR15263:SF1">
    <property type="entry name" value="NF-KAPPA-B INHIBITOR-LIKE PROTEIN 1"/>
    <property type="match status" value="1"/>
</dbReference>
<evidence type="ECO:0000256" key="6">
    <source>
        <dbReference type="SAM" id="MobiDB-lite"/>
    </source>
</evidence>
<dbReference type="AlphaFoldDB" id="A0A0L0H5G8"/>
<dbReference type="GeneID" id="27691727"/>
<keyword evidence="3" id="KW-0677">Repeat</keyword>
<dbReference type="VEuPathDB" id="FungiDB:SPPG_08573"/>
<comment type="subcellular location">
    <subcellularLocation>
        <location evidence="1">Nucleus</location>
    </subcellularLocation>
</comment>